<evidence type="ECO:0000313" key="8">
    <source>
        <dbReference type="EnsemblProtists" id="EOD05505"/>
    </source>
</evidence>
<reference evidence="9" key="1">
    <citation type="journal article" date="2013" name="Nature">
        <title>Pan genome of the phytoplankton Emiliania underpins its global distribution.</title>
        <authorList>
            <person name="Read B.A."/>
            <person name="Kegel J."/>
            <person name="Klute M.J."/>
            <person name="Kuo A."/>
            <person name="Lefebvre S.C."/>
            <person name="Maumus F."/>
            <person name="Mayer C."/>
            <person name="Miller J."/>
            <person name="Monier A."/>
            <person name="Salamov A."/>
            <person name="Young J."/>
            <person name="Aguilar M."/>
            <person name="Claverie J.M."/>
            <person name="Frickenhaus S."/>
            <person name="Gonzalez K."/>
            <person name="Herman E.K."/>
            <person name="Lin Y.C."/>
            <person name="Napier J."/>
            <person name="Ogata H."/>
            <person name="Sarno A.F."/>
            <person name="Shmutz J."/>
            <person name="Schroeder D."/>
            <person name="de Vargas C."/>
            <person name="Verret F."/>
            <person name="von Dassow P."/>
            <person name="Valentin K."/>
            <person name="Van de Peer Y."/>
            <person name="Wheeler G."/>
            <person name="Dacks J.B."/>
            <person name="Delwiche C.F."/>
            <person name="Dyhrman S.T."/>
            <person name="Glockner G."/>
            <person name="John U."/>
            <person name="Richards T."/>
            <person name="Worden A.Z."/>
            <person name="Zhang X."/>
            <person name="Grigoriev I.V."/>
            <person name="Allen A.E."/>
            <person name="Bidle K."/>
            <person name="Borodovsky M."/>
            <person name="Bowler C."/>
            <person name="Brownlee C."/>
            <person name="Cock J.M."/>
            <person name="Elias M."/>
            <person name="Gladyshev V.N."/>
            <person name="Groth M."/>
            <person name="Guda C."/>
            <person name="Hadaegh A."/>
            <person name="Iglesias-Rodriguez M.D."/>
            <person name="Jenkins J."/>
            <person name="Jones B.M."/>
            <person name="Lawson T."/>
            <person name="Leese F."/>
            <person name="Lindquist E."/>
            <person name="Lobanov A."/>
            <person name="Lomsadze A."/>
            <person name="Malik S.B."/>
            <person name="Marsh M.E."/>
            <person name="Mackinder L."/>
            <person name="Mock T."/>
            <person name="Mueller-Roeber B."/>
            <person name="Pagarete A."/>
            <person name="Parker M."/>
            <person name="Probert I."/>
            <person name="Quesneville H."/>
            <person name="Raines C."/>
            <person name="Rensing S.A."/>
            <person name="Riano-Pachon D.M."/>
            <person name="Richier S."/>
            <person name="Rokitta S."/>
            <person name="Shiraiwa Y."/>
            <person name="Soanes D.M."/>
            <person name="van der Giezen M."/>
            <person name="Wahlund T.M."/>
            <person name="Williams B."/>
            <person name="Wilson W."/>
            <person name="Wolfe G."/>
            <person name="Wurch L.L."/>
        </authorList>
    </citation>
    <scope>NUCLEOTIDE SEQUENCE</scope>
</reference>
<evidence type="ECO:0000256" key="2">
    <source>
        <dbReference type="ARBA" id="ARBA00022475"/>
    </source>
</evidence>
<accession>A0A0D3I2M0</accession>
<feature type="transmembrane region" description="Helical" evidence="6">
    <location>
        <begin position="422"/>
        <end position="442"/>
    </location>
</feature>
<keyword evidence="9" id="KW-1185">Reference proteome</keyword>
<feature type="transmembrane region" description="Helical" evidence="6">
    <location>
        <begin position="240"/>
        <end position="269"/>
    </location>
</feature>
<evidence type="ECO:0000256" key="3">
    <source>
        <dbReference type="ARBA" id="ARBA00022692"/>
    </source>
</evidence>
<feature type="transmembrane region" description="Helical" evidence="6">
    <location>
        <begin position="171"/>
        <end position="191"/>
    </location>
</feature>
<dbReference type="eggNOG" id="ENOG502RXDF">
    <property type="taxonomic scope" value="Eukaryota"/>
</dbReference>
<sequence length="478" mass="47950">MRASTSILLALASLGAARLLPARVPLRRALPLCAAGGPQMDGAPGAAMQASIAEVAVEAPMVDGGRVEDHIPLPGWLQTLSEAQEAGLGSAALLLATAASLTLANSAGTAAGWLRLWERPLGPAIGGHALSLRAWINEGLMAVFFFIVGLEMKIEMRVGSLASMRKAALPCIAALGGMLVPMAVYFGVVSICFSGGSLAALTVPMATDIAFAMAVYGLFRKRMPPSASAFLLTLATVDDLGAILVLATCFASNVSLPFLAAAAAVTAGLAAFGRTGSSDLKAFAAGGAALWYCLLRAGINADIAGVLAAFCISTRAQHTAPSGVSEALTHRAVVRLSPLSTFGIMPLFALANTAVPLGAPATGAAAAALAQASLAPAAGIGAGLLLGKPLGIFGASLLASRFGVASLPAGMSKRHVASSAHLGIVGLLGGVGFTMCLLLTEVALPPPMRGTPKLVVLLSSLVASLAAAGCMHVLLPLW</sequence>
<feature type="chain" id="PRO_5044290889" evidence="7">
    <location>
        <begin position="18"/>
        <end position="478"/>
    </location>
</feature>
<feature type="transmembrane region" description="Helical" evidence="6">
    <location>
        <begin position="454"/>
        <end position="475"/>
    </location>
</feature>
<keyword evidence="4 6" id="KW-1133">Transmembrane helix</keyword>
<evidence type="ECO:0000256" key="1">
    <source>
        <dbReference type="ARBA" id="ARBA00004429"/>
    </source>
</evidence>
<feature type="transmembrane region" description="Helical" evidence="6">
    <location>
        <begin position="289"/>
        <end position="312"/>
    </location>
</feature>
<keyword evidence="3 6" id="KW-0812">Transmembrane</keyword>
<evidence type="ECO:0000256" key="5">
    <source>
        <dbReference type="ARBA" id="ARBA00023136"/>
    </source>
</evidence>
<comment type="subcellular location">
    <subcellularLocation>
        <location evidence="1">Cell inner membrane</location>
        <topology evidence="1">Multi-pass membrane protein</topology>
    </subcellularLocation>
</comment>
<dbReference type="STRING" id="2903.R1CTA4"/>
<keyword evidence="7" id="KW-0732">Signal</keyword>
<dbReference type="InterPro" id="IPR004670">
    <property type="entry name" value="NhaA"/>
</dbReference>
<dbReference type="GO" id="GO:0005886">
    <property type="term" value="C:plasma membrane"/>
    <property type="evidence" value="ECO:0007669"/>
    <property type="project" value="UniProtKB-SubCell"/>
</dbReference>
<dbReference type="KEGG" id="ehx:EMIHUDRAFT_521936"/>
<evidence type="ECO:0000256" key="4">
    <source>
        <dbReference type="ARBA" id="ARBA00022989"/>
    </source>
</evidence>
<dbReference type="PANTHER" id="PTHR30341">
    <property type="entry name" value="SODIUM ION/PROTON ANTIPORTER NHAA-RELATED"/>
    <property type="match status" value="1"/>
</dbReference>
<dbReference type="InterPro" id="IPR023171">
    <property type="entry name" value="Na/H_antiporter_dom_sf"/>
</dbReference>
<dbReference type="GeneID" id="17251479"/>
<protein>
    <submittedName>
        <fullName evidence="8">Uncharacterized protein</fullName>
    </submittedName>
</protein>
<feature type="transmembrane region" description="Helical" evidence="6">
    <location>
        <begin position="197"/>
        <end position="219"/>
    </location>
</feature>
<name>A0A0D3I2M0_EMIH1</name>
<dbReference type="RefSeq" id="XP_005757934.1">
    <property type="nucleotide sequence ID" value="XM_005757877.1"/>
</dbReference>
<evidence type="ECO:0000313" key="9">
    <source>
        <dbReference type="Proteomes" id="UP000013827"/>
    </source>
</evidence>
<feature type="transmembrane region" description="Helical" evidence="6">
    <location>
        <begin position="132"/>
        <end position="150"/>
    </location>
</feature>
<reference evidence="8" key="2">
    <citation type="submission" date="2024-10" db="UniProtKB">
        <authorList>
            <consortium name="EnsemblProtists"/>
        </authorList>
    </citation>
    <scope>IDENTIFICATION</scope>
</reference>
<evidence type="ECO:0000256" key="7">
    <source>
        <dbReference type="SAM" id="SignalP"/>
    </source>
</evidence>
<evidence type="ECO:0000256" key="6">
    <source>
        <dbReference type="SAM" id="Phobius"/>
    </source>
</evidence>
<dbReference type="Pfam" id="PF06965">
    <property type="entry name" value="Na_H_antiport_1"/>
    <property type="match status" value="1"/>
</dbReference>
<proteinExistence type="inferred from homology"/>
<dbReference type="GO" id="GO:0006885">
    <property type="term" value="P:regulation of pH"/>
    <property type="evidence" value="ECO:0007669"/>
    <property type="project" value="InterPro"/>
</dbReference>
<dbReference type="PANTHER" id="PTHR30341:SF0">
    <property type="entry name" value="NA(+)_H(+) ANTIPORTER NHAA"/>
    <property type="match status" value="1"/>
</dbReference>
<dbReference type="Proteomes" id="UP000013827">
    <property type="component" value="Unassembled WGS sequence"/>
</dbReference>
<dbReference type="EnsemblProtists" id="EOD05505">
    <property type="protein sequence ID" value="EOD05505"/>
    <property type="gene ID" value="EMIHUDRAFT_521936"/>
</dbReference>
<dbReference type="Gene3D" id="1.20.1530.10">
    <property type="entry name" value="Na+/H+ antiporter like domain"/>
    <property type="match status" value="1"/>
</dbReference>
<dbReference type="HAMAP" id="MF_01844">
    <property type="entry name" value="NhaA"/>
    <property type="match status" value="1"/>
</dbReference>
<feature type="signal peptide" evidence="7">
    <location>
        <begin position="1"/>
        <end position="17"/>
    </location>
</feature>
<dbReference type="HOGENOM" id="CLU_015803_1_1_1"/>
<keyword evidence="2" id="KW-1003">Cell membrane</keyword>
<dbReference type="GO" id="GO:0015385">
    <property type="term" value="F:sodium:proton antiporter activity"/>
    <property type="evidence" value="ECO:0007669"/>
    <property type="project" value="TreeGrafter"/>
</dbReference>
<dbReference type="AlphaFoldDB" id="A0A0D3I2M0"/>
<organism evidence="8 9">
    <name type="scientific">Emiliania huxleyi (strain CCMP1516)</name>
    <dbReference type="NCBI Taxonomy" id="280463"/>
    <lineage>
        <taxon>Eukaryota</taxon>
        <taxon>Haptista</taxon>
        <taxon>Haptophyta</taxon>
        <taxon>Prymnesiophyceae</taxon>
        <taxon>Isochrysidales</taxon>
        <taxon>Noelaerhabdaceae</taxon>
        <taxon>Emiliania</taxon>
    </lineage>
</organism>
<dbReference type="PaxDb" id="2903-EOD05505"/>
<keyword evidence="5 6" id="KW-0472">Membrane</keyword>